<dbReference type="AlphaFoldDB" id="A0A8S1B6G9"/>
<dbReference type="Gene3D" id="3.60.10.10">
    <property type="entry name" value="Endonuclease/exonuclease/phosphatase"/>
    <property type="match status" value="1"/>
</dbReference>
<dbReference type="SUPFAM" id="SSF56219">
    <property type="entry name" value="DNase I-like"/>
    <property type="match status" value="1"/>
</dbReference>
<name>A0A8S1B6G9_ARCPL</name>
<dbReference type="InterPro" id="IPR036691">
    <property type="entry name" value="Endo/exonu/phosph_ase_sf"/>
</dbReference>
<dbReference type="PANTHER" id="PTHR33776:SF3">
    <property type="entry name" value="PHD-TYPE DOMAIN-CONTAINING PROTEIN"/>
    <property type="match status" value="1"/>
</dbReference>
<evidence type="ECO:0000313" key="3">
    <source>
        <dbReference type="Proteomes" id="UP000494106"/>
    </source>
</evidence>
<keyword evidence="3" id="KW-1185">Reference proteome</keyword>
<evidence type="ECO:0000256" key="1">
    <source>
        <dbReference type="SAM" id="MobiDB-lite"/>
    </source>
</evidence>
<comment type="caution">
    <text evidence="2">The sequence shown here is derived from an EMBL/GenBank/DDBJ whole genome shotgun (WGS) entry which is preliminary data.</text>
</comment>
<sequence length="173" mass="19148">MAINETWLRPGEEGRAPSVPGYRLRHTPRPNSVRGGRGGGVGFYIKNGVKVQTRSHPLLSEVEQYWLSINIAGKKVLVGTAYRPPWMFTDKFLDGLTDSIGALAPFDHIILLGNFNINMLDGCCANTTKLQQFLHYTNMSQVVNTATHFIGNSGTLIDVICTDMTMRNIVVQP</sequence>
<reference evidence="2 3" key="1">
    <citation type="submission" date="2020-04" db="EMBL/GenBank/DDBJ databases">
        <authorList>
            <person name="Wallbank WR R."/>
            <person name="Pardo Diaz C."/>
            <person name="Kozak K."/>
            <person name="Martin S."/>
            <person name="Jiggins C."/>
            <person name="Moest M."/>
            <person name="Warren A I."/>
            <person name="Byers J.R.P. K."/>
            <person name="Montejo-Kovacevich G."/>
            <person name="Yen C E."/>
        </authorList>
    </citation>
    <scope>NUCLEOTIDE SEQUENCE [LARGE SCALE GENOMIC DNA]</scope>
</reference>
<feature type="region of interest" description="Disordered" evidence="1">
    <location>
        <begin position="1"/>
        <end position="31"/>
    </location>
</feature>
<dbReference type="EMBL" id="CADEBC010000570">
    <property type="protein sequence ID" value="CAB3255165.1"/>
    <property type="molecule type" value="Genomic_DNA"/>
</dbReference>
<proteinExistence type="predicted"/>
<organism evidence="2 3">
    <name type="scientific">Arctia plantaginis</name>
    <name type="common">Wood tiger moth</name>
    <name type="synonym">Phalaena plantaginis</name>
    <dbReference type="NCBI Taxonomy" id="874455"/>
    <lineage>
        <taxon>Eukaryota</taxon>
        <taxon>Metazoa</taxon>
        <taxon>Ecdysozoa</taxon>
        <taxon>Arthropoda</taxon>
        <taxon>Hexapoda</taxon>
        <taxon>Insecta</taxon>
        <taxon>Pterygota</taxon>
        <taxon>Neoptera</taxon>
        <taxon>Endopterygota</taxon>
        <taxon>Lepidoptera</taxon>
        <taxon>Glossata</taxon>
        <taxon>Ditrysia</taxon>
        <taxon>Noctuoidea</taxon>
        <taxon>Erebidae</taxon>
        <taxon>Arctiinae</taxon>
        <taxon>Arctia</taxon>
    </lineage>
</organism>
<evidence type="ECO:0000313" key="2">
    <source>
        <dbReference type="EMBL" id="CAB3255165.1"/>
    </source>
</evidence>
<gene>
    <name evidence="2" type="ORF">APLA_LOCUS14747</name>
</gene>
<dbReference type="Proteomes" id="UP000494106">
    <property type="component" value="Unassembled WGS sequence"/>
</dbReference>
<protein>
    <recommendedName>
        <fullName evidence="4">Endonuclease/exonuclease/phosphatase domain-containing protein</fullName>
    </recommendedName>
</protein>
<dbReference type="PANTHER" id="PTHR33776">
    <property type="entry name" value="ENDO/EXONUCLEASE/PHOSPHATASE DOMAIN-CONTAINING PROTEIN"/>
    <property type="match status" value="1"/>
</dbReference>
<dbReference type="OrthoDB" id="416454at2759"/>
<accession>A0A8S1B6G9</accession>
<evidence type="ECO:0008006" key="4">
    <source>
        <dbReference type="Google" id="ProtNLM"/>
    </source>
</evidence>